<dbReference type="GO" id="GO:0004553">
    <property type="term" value="F:hydrolase activity, hydrolyzing O-glycosyl compounds"/>
    <property type="evidence" value="ECO:0007669"/>
    <property type="project" value="InterPro"/>
</dbReference>
<dbReference type="Proteomes" id="UP000070578">
    <property type="component" value="Unassembled WGS sequence"/>
</dbReference>
<dbReference type="CDD" id="cd13401">
    <property type="entry name" value="Slt70-like"/>
    <property type="match status" value="1"/>
</dbReference>
<reference evidence="6 7" key="1">
    <citation type="submission" date="2016-02" db="EMBL/GenBank/DDBJ databases">
        <authorList>
            <person name="Wen L."/>
            <person name="He K."/>
            <person name="Yang H."/>
        </authorList>
    </citation>
    <scope>NUCLEOTIDE SEQUENCE [LARGE SCALE GENOMIC DNA]</scope>
    <source>
        <strain evidence="6">ShG14-8</strain>
    </source>
</reference>
<dbReference type="GO" id="GO:0042597">
    <property type="term" value="C:periplasmic space"/>
    <property type="evidence" value="ECO:0007669"/>
    <property type="project" value="InterPro"/>
</dbReference>
<dbReference type="AlphaFoldDB" id="A0A139BUJ0"/>
<evidence type="ECO:0000256" key="1">
    <source>
        <dbReference type="ARBA" id="ARBA00007734"/>
    </source>
</evidence>
<feature type="domain" description="Transglycosylase SLT" evidence="4">
    <location>
        <begin position="638"/>
        <end position="742"/>
    </location>
</feature>
<dbReference type="InterPro" id="IPR037061">
    <property type="entry name" value="Lytic_TGlycoase_superhlx_L_sf"/>
</dbReference>
<feature type="domain" description="Lytic transglycosylase superhelical linker" evidence="5">
    <location>
        <begin position="557"/>
        <end position="611"/>
    </location>
</feature>
<comment type="caution">
    <text evidence="6">The sequence shown here is derived from an EMBL/GenBank/DDBJ whole genome shotgun (WGS) entry which is preliminary data.</text>
</comment>
<dbReference type="InterPro" id="IPR008258">
    <property type="entry name" value="Transglycosylase_SLT_dom_1"/>
</dbReference>
<dbReference type="PANTHER" id="PTHR37423:SF5">
    <property type="entry name" value="SOLUBLE LYTIC MUREIN TRANSGLYCOSYLASE"/>
    <property type="match status" value="1"/>
</dbReference>
<dbReference type="Gene3D" id="1.10.530.10">
    <property type="match status" value="1"/>
</dbReference>
<reference evidence="6 7" key="2">
    <citation type="submission" date="2016-03" db="EMBL/GenBank/DDBJ databases">
        <title>New uncultured bacterium of the family Gallionellaceae from acid mine drainage: description and reconstruction of genome based on metagenomic analysis of microbial community.</title>
        <authorList>
            <person name="Kadnikov V."/>
            <person name="Ivasenko D."/>
            <person name="Beletsky A."/>
            <person name="Mardanov A."/>
            <person name="Danilova E."/>
            <person name="Pimenov N."/>
            <person name="Karnachuk O."/>
            <person name="Ravin N."/>
        </authorList>
    </citation>
    <scope>NUCLEOTIDE SEQUENCE [LARGE SCALE GENOMIC DNA]</scope>
    <source>
        <strain evidence="6">ShG14-8</strain>
    </source>
</reference>
<evidence type="ECO:0000256" key="2">
    <source>
        <dbReference type="ARBA" id="ARBA00022729"/>
    </source>
</evidence>
<evidence type="ECO:0000313" key="7">
    <source>
        <dbReference type="Proteomes" id="UP000070578"/>
    </source>
</evidence>
<dbReference type="Pfam" id="PF14718">
    <property type="entry name" value="SLT_L"/>
    <property type="match status" value="1"/>
</dbReference>
<organism evidence="6 7">
    <name type="scientific">Candidatus Gallionella acididurans</name>
    <dbReference type="NCBI Taxonomy" id="1796491"/>
    <lineage>
        <taxon>Bacteria</taxon>
        <taxon>Pseudomonadati</taxon>
        <taxon>Pseudomonadota</taxon>
        <taxon>Betaproteobacteria</taxon>
        <taxon>Nitrosomonadales</taxon>
        <taxon>Gallionellaceae</taxon>
        <taxon>Gallionella</taxon>
    </lineage>
</organism>
<dbReference type="SUPFAM" id="SSF48435">
    <property type="entry name" value="Bacterial muramidases"/>
    <property type="match status" value="2"/>
</dbReference>
<dbReference type="PANTHER" id="PTHR37423">
    <property type="entry name" value="SOLUBLE LYTIC MUREIN TRANSGLYCOSYLASE-RELATED"/>
    <property type="match status" value="1"/>
</dbReference>
<dbReference type="Gene3D" id="1.25.20.10">
    <property type="entry name" value="Bacterial muramidases"/>
    <property type="match status" value="2"/>
</dbReference>
<sequence>MRFILYLLLLSAPPVLADQVTGMARRPDSGQDAQHDVTPPRTGDADFLAAHDAFLAGDRIKLGSYAQRLKNSPLEVYVSYYQSSLDLKYAADKPVLSSVEGPAPIPDSLEQTVKTFLSRPEDTPVIDQLRAEWLKLLGKNQQWVLFDAEYPHLLGQDTELTCYALQSRRRTQETAALRDARKLWFVGKGQPESCGALFDAALSAGIISKRDISQRLRLSLEANDVSFAINLVERLDGKHSSLPAMLRSASADPERYLSKLTPKNPDPANGAELAATQTRTGAAIEALISGNLQQPASGVLLESAASSPGAIPPSPSTGWLGWADFFSRLGWGTAVNPALPGSGTTPPAVPDIRHSGTYDAACDLPCADIGDPDANPPMGWNPKLASRDQRLVALFALERLAKQSPDIAAGHWAKIAGYFPVNEQHYFYGRLAYQAARNLDARALQWYRDAAGTPLDERQSAWRVRAALRAQDWPEVLASVNAMGEQQQRDGAWQYWKARALQALGKPVEARTIFASLSGDFNFYGQLANAELAGSPVLSETPSAYKPGPQALRDMLALPGIQRTLTLYRIGMRSEALDEWRWVLRNLNDRELLTAAEIARQNGMYDRAIGAADLTVSQHDFSLRYLAPYRADLQAHIREQGLDEAWVYGLMRQESRFATNAKSETGAAGLMQIMPGTARWAANKLGLKSYRKTLIHQLDTNLRLGTYYMKAILVQSENNPVLASAAYNAGPQRALQWRGNTPMEGAIYTETIPFEETRDYVKKVMSNTTYYANQFGDPPRSLKQRLGIVPAKAGKLKADAHVP</sequence>
<feature type="chain" id="PRO_5007483969" evidence="3">
    <location>
        <begin position="18"/>
        <end position="803"/>
    </location>
</feature>
<accession>A0A139BUJ0</accession>
<evidence type="ECO:0000259" key="4">
    <source>
        <dbReference type="Pfam" id="PF01464"/>
    </source>
</evidence>
<keyword evidence="2 3" id="KW-0732">Signal</keyword>
<dbReference type="EMBL" id="LSLI01000030">
    <property type="protein sequence ID" value="KXS32425.1"/>
    <property type="molecule type" value="Genomic_DNA"/>
</dbReference>
<dbReference type="PATRIC" id="fig|1796491.3.peg.1609"/>
<protein>
    <submittedName>
        <fullName evidence="6">Lytic transglycosylase catalytic</fullName>
    </submittedName>
</protein>
<comment type="similarity">
    <text evidence="1">Belongs to the transglycosylase Slt family.</text>
</comment>
<dbReference type="Gene3D" id="1.10.1240.20">
    <property type="entry name" value="Lytic transglycosylase, superhelical linker domain"/>
    <property type="match status" value="1"/>
</dbReference>
<dbReference type="InterPro" id="IPR023346">
    <property type="entry name" value="Lysozyme-like_dom_sf"/>
</dbReference>
<dbReference type="SUPFAM" id="SSF53955">
    <property type="entry name" value="Lysozyme-like"/>
    <property type="match status" value="1"/>
</dbReference>
<dbReference type="Pfam" id="PF01464">
    <property type="entry name" value="SLT"/>
    <property type="match status" value="1"/>
</dbReference>
<proteinExistence type="inferred from homology"/>
<evidence type="ECO:0000259" key="5">
    <source>
        <dbReference type="Pfam" id="PF14718"/>
    </source>
</evidence>
<evidence type="ECO:0000313" key="6">
    <source>
        <dbReference type="EMBL" id="KXS32425.1"/>
    </source>
</evidence>
<dbReference type="InterPro" id="IPR012289">
    <property type="entry name" value="Lytic_TGlycosylase_superhlx_L"/>
</dbReference>
<evidence type="ECO:0000256" key="3">
    <source>
        <dbReference type="SAM" id="SignalP"/>
    </source>
</evidence>
<name>A0A139BUJ0_9PROT</name>
<dbReference type="InterPro" id="IPR008939">
    <property type="entry name" value="Lytic_TGlycosylase_superhlx_U"/>
</dbReference>
<feature type="signal peptide" evidence="3">
    <location>
        <begin position="1"/>
        <end position="17"/>
    </location>
</feature>
<gene>
    <name evidence="6" type="ORF">AWT59_1465</name>
</gene>